<evidence type="ECO:0000259" key="2">
    <source>
        <dbReference type="PROSITE" id="PS50983"/>
    </source>
</evidence>
<dbReference type="Proteomes" id="UP001595648">
    <property type="component" value="Unassembled WGS sequence"/>
</dbReference>
<dbReference type="Gene3D" id="3.40.50.1980">
    <property type="entry name" value="Nitrogenase molybdenum iron protein domain"/>
    <property type="match status" value="1"/>
</dbReference>
<dbReference type="RefSeq" id="WP_378976520.1">
    <property type="nucleotide sequence ID" value="NZ_JBHRVD010000001.1"/>
</dbReference>
<dbReference type="SUPFAM" id="SSF53807">
    <property type="entry name" value="Helical backbone' metal receptor"/>
    <property type="match status" value="1"/>
</dbReference>
<feature type="signal peptide" evidence="1">
    <location>
        <begin position="1"/>
        <end position="34"/>
    </location>
</feature>
<name>A0ABV7MF77_9HYPH</name>
<sequence length="110" mass="11894">MTAALEPHRVDRLRGRITRRGALGLFALPFTAMASPSAAAKPLRIVCLDDGLAETLLMLGVSPIAIADRDVWETWVVEPSLPPDVVDVGTLLEPNLELLQELAIWDGSPL</sequence>
<dbReference type="EMBL" id="JBHRVD010000001">
    <property type="protein sequence ID" value="MFC3320487.1"/>
    <property type="molecule type" value="Genomic_DNA"/>
</dbReference>
<evidence type="ECO:0000313" key="3">
    <source>
        <dbReference type="EMBL" id="MFC3320487.1"/>
    </source>
</evidence>
<protein>
    <recommendedName>
        <fullName evidence="2">Fe/B12 periplasmic-binding domain-containing protein</fullName>
    </recommendedName>
</protein>
<reference evidence="4" key="1">
    <citation type="journal article" date="2019" name="Int. J. Syst. Evol. Microbiol.">
        <title>The Global Catalogue of Microorganisms (GCM) 10K type strain sequencing project: providing services to taxonomists for standard genome sequencing and annotation.</title>
        <authorList>
            <consortium name="The Broad Institute Genomics Platform"/>
            <consortium name="The Broad Institute Genome Sequencing Center for Infectious Disease"/>
            <person name="Wu L."/>
            <person name="Ma J."/>
        </authorList>
    </citation>
    <scope>NUCLEOTIDE SEQUENCE [LARGE SCALE GENOMIC DNA]</scope>
    <source>
        <strain evidence="4">ICMP 19515</strain>
    </source>
</reference>
<accession>A0ABV7MF77</accession>
<evidence type="ECO:0000313" key="4">
    <source>
        <dbReference type="Proteomes" id="UP001595648"/>
    </source>
</evidence>
<keyword evidence="4" id="KW-1185">Reference proteome</keyword>
<dbReference type="PROSITE" id="PS50983">
    <property type="entry name" value="FE_B12_PBP"/>
    <property type="match status" value="1"/>
</dbReference>
<organism evidence="3 4">
    <name type="scientific">Mesorhizobium cantuariense</name>
    <dbReference type="NCBI Taxonomy" id="1300275"/>
    <lineage>
        <taxon>Bacteria</taxon>
        <taxon>Pseudomonadati</taxon>
        <taxon>Pseudomonadota</taxon>
        <taxon>Alphaproteobacteria</taxon>
        <taxon>Hyphomicrobiales</taxon>
        <taxon>Phyllobacteriaceae</taxon>
        <taxon>Mesorhizobium</taxon>
    </lineage>
</organism>
<comment type="caution">
    <text evidence="3">The sequence shown here is derived from an EMBL/GenBank/DDBJ whole genome shotgun (WGS) entry which is preliminary data.</text>
</comment>
<proteinExistence type="predicted"/>
<evidence type="ECO:0000256" key="1">
    <source>
        <dbReference type="SAM" id="SignalP"/>
    </source>
</evidence>
<dbReference type="InterPro" id="IPR002491">
    <property type="entry name" value="ABC_transptr_periplasmic_BD"/>
</dbReference>
<gene>
    <name evidence="3" type="ORF">ACFOJ9_01140</name>
</gene>
<feature type="chain" id="PRO_5046752055" description="Fe/B12 periplasmic-binding domain-containing protein" evidence="1">
    <location>
        <begin position="35"/>
        <end position="110"/>
    </location>
</feature>
<keyword evidence="1" id="KW-0732">Signal</keyword>
<feature type="domain" description="Fe/B12 periplasmic-binding" evidence="2">
    <location>
        <begin position="44"/>
        <end position="110"/>
    </location>
</feature>